<dbReference type="SUPFAM" id="SSF57196">
    <property type="entry name" value="EGF/Laminin"/>
    <property type="match status" value="1"/>
</dbReference>
<evidence type="ECO:0000256" key="3">
    <source>
        <dbReference type="ARBA" id="ARBA00022737"/>
    </source>
</evidence>
<dbReference type="InterPro" id="IPR000742">
    <property type="entry name" value="EGF"/>
</dbReference>
<dbReference type="InterPro" id="IPR018097">
    <property type="entry name" value="EGF_Ca-bd_CS"/>
</dbReference>
<gene>
    <name evidence="9" type="primary">LOC117146281</name>
</gene>
<dbReference type="PANTHER" id="PTHR24033:SF224">
    <property type="entry name" value="C-TYPE LECTIN"/>
    <property type="match status" value="1"/>
</dbReference>
<comment type="caution">
    <text evidence="5">Lacks conserved residue(s) required for the propagation of feature annotation.</text>
</comment>
<evidence type="ECO:0000313" key="9">
    <source>
        <dbReference type="RefSeq" id="XP_033168174.1"/>
    </source>
</evidence>
<dbReference type="PANTHER" id="PTHR24033">
    <property type="entry name" value="EGF-LIKE DOMAIN-CONTAINING PROTEIN"/>
    <property type="match status" value="1"/>
</dbReference>
<dbReference type="SMART" id="SM00179">
    <property type="entry name" value="EGF_CA"/>
    <property type="match status" value="1"/>
</dbReference>
<keyword evidence="6" id="KW-1133">Transmembrane helix</keyword>
<dbReference type="CDD" id="cd00054">
    <property type="entry name" value="EGF_CA"/>
    <property type="match status" value="1"/>
</dbReference>
<keyword evidence="2" id="KW-0732">Signal</keyword>
<dbReference type="InterPro" id="IPR000152">
    <property type="entry name" value="EGF-type_Asp/Asn_hydroxyl_site"/>
</dbReference>
<dbReference type="PROSITE" id="PS01187">
    <property type="entry name" value="EGF_CA"/>
    <property type="match status" value="1"/>
</dbReference>
<dbReference type="InterPro" id="IPR049883">
    <property type="entry name" value="NOTCH1_EGF-like"/>
</dbReference>
<dbReference type="Gene3D" id="2.10.25.10">
    <property type="entry name" value="Laminin"/>
    <property type="match status" value="1"/>
</dbReference>
<keyword evidence="8" id="KW-1185">Reference proteome</keyword>
<organism evidence="8 9">
    <name type="scientific">Drosophila mauritiana</name>
    <name type="common">Fruit fly</name>
    <dbReference type="NCBI Taxonomy" id="7226"/>
    <lineage>
        <taxon>Eukaryota</taxon>
        <taxon>Metazoa</taxon>
        <taxon>Ecdysozoa</taxon>
        <taxon>Arthropoda</taxon>
        <taxon>Hexapoda</taxon>
        <taxon>Insecta</taxon>
        <taxon>Pterygota</taxon>
        <taxon>Neoptera</taxon>
        <taxon>Endopterygota</taxon>
        <taxon>Diptera</taxon>
        <taxon>Brachycera</taxon>
        <taxon>Muscomorpha</taxon>
        <taxon>Ephydroidea</taxon>
        <taxon>Drosophilidae</taxon>
        <taxon>Drosophila</taxon>
        <taxon>Sophophora</taxon>
    </lineage>
</organism>
<dbReference type="RefSeq" id="XP_033168174.1">
    <property type="nucleotide sequence ID" value="XM_033312283.1"/>
</dbReference>
<dbReference type="GO" id="GO:0005509">
    <property type="term" value="F:calcium ion binding"/>
    <property type="evidence" value="ECO:0007669"/>
    <property type="project" value="InterPro"/>
</dbReference>
<evidence type="ECO:0000256" key="6">
    <source>
        <dbReference type="SAM" id="Phobius"/>
    </source>
</evidence>
<keyword evidence="1 5" id="KW-0245">EGF-like domain</keyword>
<keyword evidence="3" id="KW-0677">Repeat</keyword>
<accession>A0A6P8KW81</accession>
<dbReference type="PROSITE" id="PS00022">
    <property type="entry name" value="EGF_1"/>
    <property type="match status" value="1"/>
</dbReference>
<dbReference type="PROSITE" id="PS00010">
    <property type="entry name" value="ASX_HYDROXYL"/>
    <property type="match status" value="1"/>
</dbReference>
<reference evidence="9" key="1">
    <citation type="submission" date="2025-08" db="UniProtKB">
        <authorList>
            <consortium name="RefSeq"/>
        </authorList>
    </citation>
    <scope>IDENTIFICATION</scope>
    <source>
        <strain evidence="9">Mau12</strain>
        <tissue evidence="9">Whole Body</tissue>
    </source>
</reference>
<proteinExistence type="predicted"/>
<name>A0A6P8KW81_DROMA</name>
<evidence type="ECO:0000259" key="7">
    <source>
        <dbReference type="PROSITE" id="PS50026"/>
    </source>
</evidence>
<dbReference type="InterPro" id="IPR051830">
    <property type="entry name" value="NOTCH_homolog"/>
</dbReference>
<evidence type="ECO:0000256" key="4">
    <source>
        <dbReference type="ARBA" id="ARBA00023157"/>
    </source>
</evidence>
<dbReference type="SMART" id="SM00181">
    <property type="entry name" value="EGF"/>
    <property type="match status" value="3"/>
</dbReference>
<feature type="domain" description="EGF-like" evidence="7">
    <location>
        <begin position="1574"/>
        <end position="1613"/>
    </location>
</feature>
<keyword evidence="6" id="KW-0812">Transmembrane</keyword>
<evidence type="ECO:0000256" key="1">
    <source>
        <dbReference type="ARBA" id="ARBA00022536"/>
    </source>
</evidence>
<dbReference type="FunFam" id="2.10.25.10:FF:000038">
    <property type="entry name" value="Fibrillin 2"/>
    <property type="match status" value="1"/>
</dbReference>
<dbReference type="Pfam" id="PF07645">
    <property type="entry name" value="EGF_CA"/>
    <property type="match status" value="1"/>
</dbReference>
<dbReference type="Proteomes" id="UP000515162">
    <property type="component" value="Chromosome 4"/>
</dbReference>
<sequence>MSTISPISFRHTLGRKVLTISPNFQKPKMLQPREDNKISDIYQKKYDTSTFTRRMMYSTYYNLNLSRVLFCTLLLTMMHIGTPQAINQSYHVSPTPTLPAISGDERNQLERYSFKEHRESEKFNTSYEQNNKNNFLYGSVSEKVLDEARYNLATHVMSNGVELIITNEKEKYIENFAMTTQKVTGTDYYSHPILITIRSNKPLTLAPSTLKKQMILTLPPNRQDPPSIPKNVFVRKICLTTYTYNTTNVKNGSFHLVSKKVVITKSFTEDRNYLHASNSMIPDVTFSKTPDLLVAMYPTTYHYFNTIDRGQSTPIIFTSTATVTSTIRRPEYSLALPHSMKDVSPAQKHSSVLTVLTEPFLVSTYVNTEVTDIVSSEEHFNNSSSSAMNYEDYLIIYSTKAMLETQTFCTSMYNSSLTISKEACEGDLRVPHHQLKRQTQVIKHIITDTVGSSLLNSSVLLSLKSKLLLKKNKHQRESIVTMITLLPGEIIRVTGVYIIQTPNLNNFTASKKETAISLLSATSISREPNPTLITKKADFDENFSKVLNNASLYTSPFTYNNTDLILLSSENSDIYIRTKNKLIHSRLSSATSKTSTIKREYLESFRPVLNVLAHLLKKQFVNLQIDQPYTQASNEGCPKSNRVQSQTISTVIEKQAYIPLAQNITEELRENRLKSDHLGKLNINILHIYPPRMDALRNTRKKILPQHEYAGYMKTSRIYENELMNTGIPIRPGEVVTASANVIFGRPNINVGVFHTLFNEHKITVNSRHKISLKSFHLNNPIYSTMLDNSQNKRATIDYASILKPPIPINHQKQLKSATKYSQLSHRPGEAGFSSIKLLQKNPSLKYYFSFDPIVHLDAAFYSHHILDIFRTPQKIVTSLSVSKSYVAMSNSPEYSFSQDRPVKTSLSNVTHVILSKLSTVQQINLKGNVISHTINMHAGPLTFKTESESIPYATSVKGYTDTLFISHIKIPISEEKIDVHITPNRKSLFSLEYDKLDHDKYYNKVKFTGDAFGNIRAPNKINAVYQNDFSSQPIVRLDSTHNGELTKHINEAPNKNVKAFTEPYQTAAFNTTKNKNLLSSAASNRMWSVITYKTYANSHLNYFTEHASVSGINTIVPRPSNFSAYCSSISREYYNFTSSLAIWEVPQLRSRVSIKSISHGLTSINDIKVQASKMELSNSLLYNLGSLNTIQELHFKPGKDLLSVTLCIIRSVKNCKNSSIHKLKNDVKMLEPSEIMQYDTNSLSQKSMEADFVSLAEKTTNNLNTLQITKTDIIDAQKYIPLKNIIVNTSKINVMKPGFISVQKVLISQDSPYVSILNSSDYVVNPYNVKDYLMPSGSADNFKMENMQTIFSHTDFRNKSSSSLISNSNPDQIMNAFSDLRNMPFRADLIDSMSQRIDLIKRKSNTACDPTCRLNKNEICVTYGNSTESIGICECRPSFGRMFPDRPCKPTYTYEMRIQTNWAENHLLKFSNKTKSNSLSLYRHTSKILLEAADRMVMQSDYRDIFHGVKLQSVFAKTNDTLMVTYLLQLSENSNEDQLTTVFQKYLRRSNFSIGGTGLYTSREGLQFLTIKDFDECRNEHFYDCSPNAQCFNLIGSYTCSCKEGYIDKSDNSLYPGRHCLNNIIGCDKCNYNGKCVNDSAEKSHKDIVICKCNAWYIGTKCQVNLKVIILFILTSGAILSSLVLFLFLLIITQRKKQVDWKTSQLIISASSLSPSIRTSTKSGRSSVHEMENVGELCKVMTLISKKEYNEVNNHFITPETHKKTIVVQNYTNAIASTKVEDLNIKGAFTQNDFLYGSTVYRGSQHEDQINRSPTLRIPRAKFRFPDISQNSCLCHNGKRSSLNNTEKILVQTDDDYMTANRSSGPSCEKHLKYLTLSDNLFYRGNTLAKADLVPAVYEVSSLITDKIESPTLDENMSINKAYSNTSSALNEDSNTMTERDLGSTFLLPHTHLYKTDKISYDISRLSSS</sequence>
<evidence type="ECO:0000313" key="8">
    <source>
        <dbReference type="Proteomes" id="UP000515162"/>
    </source>
</evidence>
<evidence type="ECO:0000256" key="2">
    <source>
        <dbReference type="ARBA" id="ARBA00022729"/>
    </source>
</evidence>
<dbReference type="PROSITE" id="PS50026">
    <property type="entry name" value="EGF_3"/>
    <property type="match status" value="1"/>
</dbReference>
<dbReference type="GeneID" id="117146281"/>
<feature type="transmembrane region" description="Helical" evidence="6">
    <location>
        <begin position="1669"/>
        <end position="1693"/>
    </location>
</feature>
<keyword evidence="6" id="KW-0472">Membrane</keyword>
<evidence type="ECO:0000256" key="5">
    <source>
        <dbReference type="PROSITE-ProRule" id="PRU00076"/>
    </source>
</evidence>
<keyword evidence="4" id="KW-1015">Disulfide bond</keyword>
<protein>
    <submittedName>
        <fullName evidence="9">Uncharacterized protein LOC117146281 isoform X2</fullName>
    </submittedName>
</protein>
<dbReference type="InterPro" id="IPR001881">
    <property type="entry name" value="EGF-like_Ca-bd_dom"/>
</dbReference>